<evidence type="ECO:0000256" key="4">
    <source>
        <dbReference type="SAM" id="SignalP"/>
    </source>
</evidence>
<dbReference type="GO" id="GO:0030313">
    <property type="term" value="C:cell envelope"/>
    <property type="evidence" value="ECO:0007669"/>
    <property type="project" value="UniProtKB-SubCell"/>
</dbReference>
<dbReference type="PANTHER" id="PTHR46847">
    <property type="entry name" value="D-ALLOSE-BINDING PERIPLASMIC PROTEIN-RELATED"/>
    <property type="match status" value="1"/>
</dbReference>
<dbReference type="Gene3D" id="3.40.50.2300">
    <property type="match status" value="2"/>
</dbReference>
<keyword evidence="7" id="KW-1185">Reference proteome</keyword>
<dbReference type="HOGENOM" id="CLU_037628_3_2_0"/>
<proteinExistence type="inferred from homology"/>
<dbReference type="eggNOG" id="COG1879">
    <property type="taxonomic scope" value="Bacteria"/>
</dbReference>
<gene>
    <name evidence="6" type="ORF">U27_06218</name>
</gene>
<protein>
    <submittedName>
        <fullName evidence="6">Monosaccharide-transporting ATPase</fullName>
    </submittedName>
</protein>
<dbReference type="Pfam" id="PF13407">
    <property type="entry name" value="Peripla_BP_4"/>
    <property type="match status" value="1"/>
</dbReference>
<evidence type="ECO:0000313" key="7">
    <source>
        <dbReference type="Proteomes" id="UP000030661"/>
    </source>
</evidence>
<dbReference type="AlphaFoldDB" id="A0A081C3T6"/>
<evidence type="ECO:0000259" key="5">
    <source>
        <dbReference type="Pfam" id="PF13407"/>
    </source>
</evidence>
<sequence>MRKVLIALLVVTFLIPSLAFAQDKIVIGLTLPSLSHPFFVYLQKNVMDEAEKLGVEVIAIDAENVAAKQMSIVEDFIAKGVKGVLMSPIGEDALVPAVEALNDAGIPVATVDRKVAGGDVFVHVGADNVEGGRVAARYLIEKLGGKGNVLELEGTPGASPAIDRKAGFDEVIATSEIKILVSQTAKFERAMGQSVMENLLQVHKDFQGVFAANDEMILGSVEAMSAAGVDPAKVITIGYDAIPDALNYIKDGKLSATIEQFPGEQAKQSLRFLVEYIRDGKEPPSKEVYITPVAITSENLDQAEHKVE</sequence>
<comment type="subcellular location">
    <subcellularLocation>
        <location evidence="1">Cell envelope</location>
    </subcellularLocation>
</comment>
<feature type="signal peptide" evidence="4">
    <location>
        <begin position="1"/>
        <end position="21"/>
    </location>
</feature>
<dbReference type="Proteomes" id="UP000030661">
    <property type="component" value="Unassembled WGS sequence"/>
</dbReference>
<reference evidence="6" key="1">
    <citation type="journal article" date="2015" name="PeerJ">
        <title>First genomic representation of candidate bacterial phylum KSB3 points to enhanced environmental sensing as a trigger of wastewater bulking.</title>
        <authorList>
            <person name="Sekiguchi Y."/>
            <person name="Ohashi A."/>
            <person name="Parks D.H."/>
            <person name="Yamauchi T."/>
            <person name="Tyson G.W."/>
            <person name="Hugenholtz P."/>
        </authorList>
    </citation>
    <scope>NUCLEOTIDE SEQUENCE [LARGE SCALE GENOMIC DNA]</scope>
</reference>
<evidence type="ECO:0000256" key="3">
    <source>
        <dbReference type="ARBA" id="ARBA00022729"/>
    </source>
</evidence>
<keyword evidence="3 4" id="KW-0732">Signal</keyword>
<dbReference type="GO" id="GO:0030246">
    <property type="term" value="F:carbohydrate binding"/>
    <property type="evidence" value="ECO:0007669"/>
    <property type="project" value="UniProtKB-ARBA"/>
</dbReference>
<organism evidence="6">
    <name type="scientific">Vecturithrix granuli</name>
    <dbReference type="NCBI Taxonomy" id="1499967"/>
    <lineage>
        <taxon>Bacteria</taxon>
        <taxon>Candidatus Moduliflexota</taxon>
        <taxon>Candidatus Vecturitrichia</taxon>
        <taxon>Candidatus Vecturitrichales</taxon>
        <taxon>Candidatus Vecturitrichaceae</taxon>
        <taxon>Candidatus Vecturithrix</taxon>
    </lineage>
</organism>
<dbReference type="SUPFAM" id="SSF53822">
    <property type="entry name" value="Periplasmic binding protein-like I"/>
    <property type="match status" value="1"/>
</dbReference>
<evidence type="ECO:0000256" key="2">
    <source>
        <dbReference type="ARBA" id="ARBA00007639"/>
    </source>
</evidence>
<dbReference type="EMBL" id="DF820469">
    <property type="protein sequence ID" value="GAK59241.1"/>
    <property type="molecule type" value="Genomic_DNA"/>
</dbReference>
<evidence type="ECO:0000313" key="6">
    <source>
        <dbReference type="EMBL" id="GAK59241.1"/>
    </source>
</evidence>
<dbReference type="InterPro" id="IPR028082">
    <property type="entry name" value="Peripla_BP_I"/>
</dbReference>
<comment type="similarity">
    <text evidence="2">Belongs to the bacterial solute-binding protein 2 family.</text>
</comment>
<dbReference type="PANTHER" id="PTHR46847:SF1">
    <property type="entry name" value="D-ALLOSE-BINDING PERIPLASMIC PROTEIN-RELATED"/>
    <property type="match status" value="1"/>
</dbReference>
<accession>A0A081C3T6</accession>
<dbReference type="STRING" id="1499967.U27_06218"/>
<name>A0A081C3T6_VECG1</name>
<feature type="domain" description="Periplasmic binding protein" evidence="5">
    <location>
        <begin position="27"/>
        <end position="281"/>
    </location>
</feature>
<dbReference type="InterPro" id="IPR025997">
    <property type="entry name" value="SBP_2_dom"/>
</dbReference>
<feature type="chain" id="PRO_5001755507" evidence="4">
    <location>
        <begin position="22"/>
        <end position="308"/>
    </location>
</feature>
<evidence type="ECO:0000256" key="1">
    <source>
        <dbReference type="ARBA" id="ARBA00004196"/>
    </source>
</evidence>